<evidence type="ECO:0000313" key="2">
    <source>
        <dbReference type="Proteomes" id="UP000234479"/>
    </source>
</evidence>
<dbReference type="Proteomes" id="UP000234479">
    <property type="component" value="Unassembled WGS sequence"/>
</dbReference>
<organism evidence="1 2">
    <name type="scientific">Caulobacter zeae</name>
    <dbReference type="NCBI Taxonomy" id="2055137"/>
    <lineage>
        <taxon>Bacteria</taxon>
        <taxon>Pseudomonadati</taxon>
        <taxon>Pseudomonadota</taxon>
        <taxon>Alphaproteobacteria</taxon>
        <taxon>Caulobacterales</taxon>
        <taxon>Caulobacteraceae</taxon>
        <taxon>Caulobacter</taxon>
    </lineage>
</organism>
<dbReference type="EMBL" id="PJRS01000041">
    <property type="protein sequence ID" value="PLR21920.1"/>
    <property type="molecule type" value="Genomic_DNA"/>
</dbReference>
<keyword evidence="2" id="KW-1185">Reference proteome</keyword>
<name>A0A2N5D779_9CAUL</name>
<gene>
    <name evidence="1" type="ORF">SGCZBJ_20350</name>
</gene>
<evidence type="ECO:0000313" key="1">
    <source>
        <dbReference type="EMBL" id="PLR21920.1"/>
    </source>
</evidence>
<accession>A0A2N5D779</accession>
<proteinExistence type="predicted"/>
<dbReference type="InterPro" id="IPR027417">
    <property type="entry name" value="P-loop_NTPase"/>
</dbReference>
<sequence length="1336" mass="146424">MSYIPRSLSYVENSETLWVDDHALVGLSPPLVILGEPGMGKSDLMAQLALRAGYRGVTARQLVRSGIRGSIGDDVLVIDGLDEVGASQDAEAIERVLQALAKLGFPQFVLACRAADWRGAVARGDIAAEYQRAPIELHLKPFTRAKAASFLADKMADDRAQAALTHLETKGLADLYGNPLTLMLLSRVAARDGRLPENQADLLTKACEILRSEQQRQDTGLARLDADSALDAAGAACAALLLADAEAVSLVASGAVLEGDIHEGEIATLPGGAEVRTVLGSALFRAAAGDRRFMPIHRAVAEWLAARWLGRTLPANNDGRLTALLTAAGGVPASLRGLHAWLPYFRPSLAARAIAADPYGLVRYGAVDSLSLEQARHLLAALERLAAHDPLFRSGDFARQAANGLACIELRSDFERILSDNNAGYHLRSLLLEGLTDGPLNEALAPCLIHILRDTSGVHVFRERDAALQALLQVKETVIDWPQTAAFLAALPNEDDRRLAVELIADVGPTRFDAELIARCILSYLRLGPDPAGQKAHVNMGSLDMLTPHLSPQDAAAVLDALCRQFRRPQDTDWEASFELSHFVSGLMARAIDRGDNDPARVLSWLRSFAPDEEYSSGAADQFPAVLQQRPALRRAIQRHALLVERDHGSLWDRRWRMVALCSALALNQSDLVELFDAVMRLSPQDPEVADLWRGLVDEARGQTGLSPSIIAAAEPFAEGSPELELYLAQSIPARVATDWEIKAAARLENANAKRERKWAEQRAVYGLHQAEVEAGELRGVLGPAKVYLGTDHSLKSEPTGRRRLTRWLGPDLTASALRGFEAVLHRPDLRTPADISTTFAESKVPSVIYPLLAALAERLDDGRGIDDIADDTLMSARIALFNTPLWDTPMLKPLGDALDAHLWADPGLEEAFWRLLIEPELEARRSPVRGLNVLMRAKRSTELACDLAKQWLATYPSMSHDALELLVDRLITASLVDELVVLAKTKAQTAITSDGEFDLWRAVLFLGDFEKFVDDPTVSEPTATLLWAVLTRLRARDWRDRPTVRLSADQTAWLVRSYRRDFPRKEPPADGWIGNHSGWEAHQQLYGLIDRLASDPAPRATELLDELCESPRDDYSDYLRAAAAAQARTRIEATYQPVPLEALRGLLRDEPPRTTGELRQVLMDVLEKVQGLVHGSDTDDVSTFHGPNGPLGENDCRNSLLRLMNGLLPYGIARIPERAMPFGKRADAAFALRDLQLPMEIKGQWHPELWEAVETQLGARYAIDWAAQGCGIYLVLWFGAEVPARKRVKAPASSPAPATPQAMREALAALVPPRYAGQIDVFVLDVSRKDPSLGH</sequence>
<comment type="caution">
    <text evidence="1">The sequence shown here is derived from an EMBL/GenBank/DDBJ whole genome shotgun (WGS) entry which is preliminary data.</text>
</comment>
<reference evidence="1 2" key="1">
    <citation type="submission" date="2017-12" db="EMBL/GenBank/DDBJ databases">
        <title>The genome sequence of Caulobacter sp. 410.</title>
        <authorList>
            <person name="Gao J."/>
            <person name="Mao X."/>
            <person name="Sun J."/>
        </authorList>
    </citation>
    <scope>NUCLEOTIDE SEQUENCE [LARGE SCALE GENOMIC DNA]</scope>
    <source>
        <strain evidence="1 2">410</strain>
    </source>
</reference>
<dbReference type="SUPFAM" id="SSF52540">
    <property type="entry name" value="P-loop containing nucleoside triphosphate hydrolases"/>
    <property type="match status" value="1"/>
</dbReference>
<dbReference type="RefSeq" id="WP_101719752.1">
    <property type="nucleotide sequence ID" value="NZ_PJRS01000041.1"/>
</dbReference>
<dbReference type="OrthoDB" id="9004810at2"/>
<protein>
    <submittedName>
        <fullName evidence="1">Uncharacterized protein</fullName>
    </submittedName>
</protein>